<feature type="transmembrane region" description="Helical" evidence="7">
    <location>
        <begin position="110"/>
        <end position="130"/>
    </location>
</feature>
<dbReference type="PROSITE" id="PS50928">
    <property type="entry name" value="ABC_TM1"/>
    <property type="match status" value="1"/>
</dbReference>
<dbReference type="AlphaFoldDB" id="A0A1V5SHL8"/>
<evidence type="ECO:0000313" key="9">
    <source>
        <dbReference type="EMBL" id="OQA54039.1"/>
    </source>
</evidence>
<evidence type="ECO:0000256" key="2">
    <source>
        <dbReference type="ARBA" id="ARBA00022448"/>
    </source>
</evidence>
<keyword evidence="5 7" id="KW-1133">Transmembrane helix</keyword>
<dbReference type="GO" id="GO:0055085">
    <property type="term" value="P:transmembrane transport"/>
    <property type="evidence" value="ECO:0007669"/>
    <property type="project" value="InterPro"/>
</dbReference>
<gene>
    <name evidence="9" type="primary">sugA_16</name>
    <name evidence="9" type="ORF">BWY41_02283</name>
</gene>
<dbReference type="EMBL" id="MWBQ01000230">
    <property type="protein sequence ID" value="OQA54039.1"/>
    <property type="molecule type" value="Genomic_DNA"/>
</dbReference>
<comment type="similarity">
    <text evidence="7">Belongs to the binding-protein-dependent transport system permease family.</text>
</comment>
<feature type="transmembrane region" description="Helical" evidence="7">
    <location>
        <begin position="12"/>
        <end position="38"/>
    </location>
</feature>
<name>A0A1V5SHL8_9BACT</name>
<dbReference type="InterPro" id="IPR000515">
    <property type="entry name" value="MetI-like"/>
</dbReference>
<dbReference type="GO" id="GO:0005886">
    <property type="term" value="C:plasma membrane"/>
    <property type="evidence" value="ECO:0007669"/>
    <property type="project" value="UniProtKB-SubCell"/>
</dbReference>
<evidence type="ECO:0000259" key="8">
    <source>
        <dbReference type="PROSITE" id="PS50928"/>
    </source>
</evidence>
<dbReference type="Pfam" id="PF00528">
    <property type="entry name" value="BPD_transp_1"/>
    <property type="match status" value="1"/>
</dbReference>
<proteinExistence type="inferred from homology"/>
<keyword evidence="4 7" id="KW-0812">Transmembrane</keyword>
<dbReference type="Gene3D" id="1.10.3720.10">
    <property type="entry name" value="MetI-like"/>
    <property type="match status" value="1"/>
</dbReference>
<dbReference type="CDD" id="cd06261">
    <property type="entry name" value="TM_PBP2"/>
    <property type="match status" value="1"/>
</dbReference>
<keyword evidence="6 7" id="KW-0472">Membrane</keyword>
<feature type="transmembrane region" description="Helical" evidence="7">
    <location>
        <begin position="77"/>
        <end position="98"/>
    </location>
</feature>
<evidence type="ECO:0000256" key="6">
    <source>
        <dbReference type="ARBA" id="ARBA00023136"/>
    </source>
</evidence>
<dbReference type="PANTHER" id="PTHR43005:SF1">
    <property type="entry name" value="SPERMIDINE_PUTRESCINE TRANSPORT SYSTEM PERMEASE PROTEIN"/>
    <property type="match status" value="1"/>
</dbReference>
<comment type="caution">
    <text evidence="9">The sequence shown here is derived from an EMBL/GenBank/DDBJ whole genome shotgun (WGS) entry which is preliminary data.</text>
</comment>
<feature type="transmembrane region" description="Helical" evidence="7">
    <location>
        <begin position="205"/>
        <end position="227"/>
    </location>
</feature>
<feature type="domain" description="ABC transmembrane type-1" evidence="8">
    <location>
        <begin position="73"/>
        <end position="286"/>
    </location>
</feature>
<reference evidence="9" key="1">
    <citation type="submission" date="2017-02" db="EMBL/GenBank/DDBJ databases">
        <title>Delving into the versatile metabolic prowess of the omnipresent phylum Bacteroidetes.</title>
        <authorList>
            <person name="Nobu M.K."/>
            <person name="Mei R."/>
            <person name="Narihiro T."/>
            <person name="Kuroda K."/>
            <person name="Liu W.-T."/>
        </authorList>
    </citation>
    <scope>NUCLEOTIDE SEQUENCE</scope>
    <source>
        <strain evidence="9">ADurb.Bin276</strain>
    </source>
</reference>
<evidence type="ECO:0000256" key="4">
    <source>
        <dbReference type="ARBA" id="ARBA00022692"/>
    </source>
</evidence>
<dbReference type="Proteomes" id="UP000485569">
    <property type="component" value="Unassembled WGS sequence"/>
</dbReference>
<keyword evidence="2 7" id="KW-0813">Transport</keyword>
<sequence length="294" mass="33412">MLGHMRQWANRNIGGLFLAPSFLIIILICAFPLIYSIYMSFFSWELASPLPKRFIGVENYLNIFQDSRFWFSLLRSIYIVGIGAILQMVLGFSLGILLNREFKGRNILTSFFLIPVVISPVVIAFMWKMIYSEQYGPLNYILNVVFYLKSVPWLSNTSVALLSIVIANSWEWFPLILLVTMGGLQNIPDDYIHAAQIDGASGWQITRWIIIPLLAPVLLTITLIRVIEDFKLFDLIYVLTHGGPGMSTETLNYLTYLKGFKFFSFGYSSALSILQMIVVIGIAAILVKKILIKD</sequence>
<evidence type="ECO:0000256" key="1">
    <source>
        <dbReference type="ARBA" id="ARBA00004651"/>
    </source>
</evidence>
<dbReference type="PANTHER" id="PTHR43005">
    <property type="entry name" value="BLR7065 PROTEIN"/>
    <property type="match status" value="1"/>
</dbReference>
<feature type="transmembrane region" description="Helical" evidence="7">
    <location>
        <begin position="159"/>
        <end position="184"/>
    </location>
</feature>
<dbReference type="InterPro" id="IPR035906">
    <property type="entry name" value="MetI-like_sf"/>
</dbReference>
<accession>A0A1V5SHL8</accession>
<evidence type="ECO:0000256" key="3">
    <source>
        <dbReference type="ARBA" id="ARBA00022475"/>
    </source>
</evidence>
<comment type="subcellular location">
    <subcellularLocation>
        <location evidence="1 7">Cell membrane</location>
        <topology evidence="1 7">Multi-pass membrane protein</topology>
    </subcellularLocation>
</comment>
<keyword evidence="3" id="KW-1003">Cell membrane</keyword>
<feature type="transmembrane region" description="Helical" evidence="7">
    <location>
        <begin position="265"/>
        <end position="287"/>
    </location>
</feature>
<dbReference type="SUPFAM" id="SSF161098">
    <property type="entry name" value="MetI-like"/>
    <property type="match status" value="1"/>
</dbReference>
<organism evidence="9">
    <name type="scientific">Candidatus Atribacter allofermentans</name>
    <dbReference type="NCBI Taxonomy" id="1852833"/>
    <lineage>
        <taxon>Bacteria</taxon>
        <taxon>Pseudomonadati</taxon>
        <taxon>Atribacterota</taxon>
        <taxon>Atribacteria</taxon>
        <taxon>Atribacterales</taxon>
        <taxon>Atribacteraceae</taxon>
        <taxon>Atribacter</taxon>
    </lineage>
</organism>
<evidence type="ECO:0000256" key="5">
    <source>
        <dbReference type="ARBA" id="ARBA00022989"/>
    </source>
</evidence>
<protein>
    <submittedName>
        <fullName evidence="9">Trehalose transport system permease protein SugA</fullName>
    </submittedName>
</protein>
<evidence type="ECO:0000256" key="7">
    <source>
        <dbReference type="RuleBase" id="RU363032"/>
    </source>
</evidence>